<dbReference type="EMBL" id="LR797265">
    <property type="protein sequence ID" value="CAB4198041.1"/>
    <property type="molecule type" value="Genomic_DNA"/>
</dbReference>
<proteinExistence type="predicted"/>
<protein>
    <submittedName>
        <fullName evidence="3">Uncharacterized protein</fullName>
    </submittedName>
</protein>
<organism evidence="3">
    <name type="scientific">uncultured Caudovirales phage</name>
    <dbReference type="NCBI Taxonomy" id="2100421"/>
    <lineage>
        <taxon>Viruses</taxon>
        <taxon>Duplodnaviria</taxon>
        <taxon>Heunggongvirae</taxon>
        <taxon>Uroviricota</taxon>
        <taxon>Caudoviricetes</taxon>
        <taxon>Peduoviridae</taxon>
        <taxon>Maltschvirus</taxon>
        <taxon>Maltschvirus maltsch</taxon>
    </lineage>
</organism>
<evidence type="ECO:0000313" key="1">
    <source>
        <dbReference type="EMBL" id="CAB4198041.1"/>
    </source>
</evidence>
<reference evidence="3" key="1">
    <citation type="submission" date="2020-05" db="EMBL/GenBank/DDBJ databases">
        <authorList>
            <person name="Chiriac C."/>
            <person name="Salcher M."/>
            <person name="Ghai R."/>
            <person name="Kavagutti S V."/>
        </authorList>
    </citation>
    <scope>NUCLEOTIDE SEQUENCE</scope>
</reference>
<accession>A0A6J7XAS8</accession>
<gene>
    <name evidence="1" type="ORF">UFOVP1306_47</name>
    <name evidence="2" type="ORF">UFOVP1422_49</name>
    <name evidence="3" type="ORF">UFOVP1519_17</name>
</gene>
<evidence type="ECO:0000313" key="2">
    <source>
        <dbReference type="EMBL" id="CAB4210439.1"/>
    </source>
</evidence>
<sequence length="54" mass="5935">MSGTAWKFTETQCEVCNGLFLNEDHVAEMYDPNSDAGSLIVHHHCGQVKGLELA</sequence>
<evidence type="ECO:0000313" key="3">
    <source>
        <dbReference type="EMBL" id="CAB5227191.1"/>
    </source>
</evidence>
<dbReference type="EMBL" id="LR798370">
    <property type="protein sequence ID" value="CAB5227191.1"/>
    <property type="molecule type" value="Genomic_DNA"/>
</dbReference>
<dbReference type="EMBL" id="LR797368">
    <property type="protein sequence ID" value="CAB4210439.1"/>
    <property type="molecule type" value="Genomic_DNA"/>
</dbReference>
<name>A0A6J7XAS8_9CAUD</name>